<dbReference type="EMBL" id="KZ857397">
    <property type="protein sequence ID" value="RDX50980.1"/>
    <property type="molecule type" value="Genomic_DNA"/>
</dbReference>
<feature type="non-terminal residue" evidence="2">
    <location>
        <position position="248"/>
    </location>
</feature>
<gene>
    <name evidence="2" type="ORF">OH76DRAFT_1310582</name>
</gene>
<dbReference type="OrthoDB" id="3259294at2759"/>
<protein>
    <submittedName>
        <fullName evidence="2">Uncharacterized protein</fullName>
    </submittedName>
</protein>
<reference evidence="2 3" key="1">
    <citation type="journal article" date="2018" name="Biotechnol. Biofuels">
        <title>Integrative visual omics of the white-rot fungus Polyporus brumalis exposes the biotechnological potential of its oxidative enzymes for delignifying raw plant biomass.</title>
        <authorList>
            <person name="Miyauchi S."/>
            <person name="Rancon A."/>
            <person name="Drula E."/>
            <person name="Hage H."/>
            <person name="Chaduli D."/>
            <person name="Favel A."/>
            <person name="Grisel S."/>
            <person name="Henrissat B."/>
            <person name="Herpoel-Gimbert I."/>
            <person name="Ruiz-Duenas F.J."/>
            <person name="Chevret D."/>
            <person name="Hainaut M."/>
            <person name="Lin J."/>
            <person name="Wang M."/>
            <person name="Pangilinan J."/>
            <person name="Lipzen A."/>
            <person name="Lesage-Meessen L."/>
            <person name="Navarro D."/>
            <person name="Riley R."/>
            <person name="Grigoriev I.V."/>
            <person name="Zhou S."/>
            <person name="Raouche S."/>
            <person name="Rosso M.N."/>
        </authorList>
    </citation>
    <scope>NUCLEOTIDE SEQUENCE [LARGE SCALE GENOMIC DNA]</scope>
    <source>
        <strain evidence="2 3">BRFM 1820</strain>
    </source>
</reference>
<proteinExistence type="predicted"/>
<evidence type="ECO:0000256" key="1">
    <source>
        <dbReference type="SAM" id="MobiDB-lite"/>
    </source>
</evidence>
<feature type="region of interest" description="Disordered" evidence="1">
    <location>
        <begin position="109"/>
        <end position="133"/>
    </location>
</feature>
<evidence type="ECO:0000313" key="3">
    <source>
        <dbReference type="Proteomes" id="UP000256964"/>
    </source>
</evidence>
<evidence type="ECO:0000313" key="2">
    <source>
        <dbReference type="EMBL" id="RDX50980.1"/>
    </source>
</evidence>
<dbReference type="STRING" id="139420.A0A371DEN4"/>
<name>A0A371DEN4_9APHY</name>
<dbReference type="Proteomes" id="UP000256964">
    <property type="component" value="Unassembled WGS sequence"/>
</dbReference>
<organism evidence="2 3">
    <name type="scientific">Lentinus brumalis</name>
    <dbReference type="NCBI Taxonomy" id="2498619"/>
    <lineage>
        <taxon>Eukaryota</taxon>
        <taxon>Fungi</taxon>
        <taxon>Dikarya</taxon>
        <taxon>Basidiomycota</taxon>
        <taxon>Agaricomycotina</taxon>
        <taxon>Agaricomycetes</taxon>
        <taxon>Polyporales</taxon>
        <taxon>Polyporaceae</taxon>
        <taxon>Lentinus</taxon>
    </lineage>
</organism>
<sequence length="248" mass="28343">VTRMVNGLIGKSDLGAPFICAYLLGYPDHYTNRIFKTVYWHSYVQHIRRQIPDPNHVHANEPGPDNVVVARQDDGIIALARINDYLYRPLSMESWTLYDFLSYSDPGKAPKHKPKHCHPEDDLEEDLSENQVRTPSDPNDFIGLFTEGHPQHATHGMFRISACKIPYTLNFVGGALPQPDKANPELYYLTMLILFNPSGWRSGHLLNPGHEPWQTVFERTTFTANHLRVMKNMTVLNECKDARDDFAA</sequence>
<accession>A0A371DEN4</accession>
<feature type="non-terminal residue" evidence="2">
    <location>
        <position position="1"/>
    </location>
</feature>
<keyword evidence="3" id="KW-1185">Reference proteome</keyword>
<dbReference type="AlphaFoldDB" id="A0A371DEN4"/>